<dbReference type="RefSeq" id="WP_188817564.1">
    <property type="nucleotide sequence ID" value="NZ_BMOF01000034.1"/>
</dbReference>
<accession>A0A8J3BEL7</accession>
<sequence length="186" mass="20683">MADERQPVRRKGLTLVYTGDGKGKTTAALGLTLRAVGRGFRVLFLQFIKSPERVTGEQRAIRYLPGVEMHQLGEGFTWTKTPEVHREALRRGWALAKEKIHSGAYDLAVLDEINTALAIARFPVDDVLPLAEVLALIDNRPAHTHLVLTGRSAHPAIVERADLVTVMEPLKHYYDRGIPAVYGIEL</sequence>
<dbReference type="NCBIfam" id="NF004637">
    <property type="entry name" value="PRK05986.1"/>
    <property type="match status" value="1"/>
</dbReference>
<protein>
    <submittedName>
        <fullName evidence="1">Cob(I)alamin adenosyltransferase</fullName>
    </submittedName>
</protein>
<dbReference type="CDD" id="cd00561">
    <property type="entry name" value="CobA_ACA"/>
    <property type="match status" value="1"/>
</dbReference>
<dbReference type="InterPro" id="IPR003724">
    <property type="entry name" value="CblAdoTrfase_CobA"/>
</dbReference>
<dbReference type="PANTHER" id="PTHR46638">
    <property type="entry name" value="CORRINOID ADENOSYLTRANSFERASE"/>
    <property type="match status" value="1"/>
</dbReference>
<gene>
    <name evidence="1" type="ORF">GCM10007043_16390</name>
</gene>
<dbReference type="GO" id="GO:0005524">
    <property type="term" value="F:ATP binding"/>
    <property type="evidence" value="ECO:0007669"/>
    <property type="project" value="InterPro"/>
</dbReference>
<dbReference type="GO" id="GO:0008817">
    <property type="term" value="F:corrinoid adenosyltransferase activity"/>
    <property type="evidence" value="ECO:0007669"/>
    <property type="project" value="InterPro"/>
</dbReference>
<dbReference type="PANTHER" id="PTHR46638:SF1">
    <property type="entry name" value="CORRINOID ADENOSYLTRANSFERASE"/>
    <property type="match status" value="1"/>
</dbReference>
<dbReference type="EMBL" id="BMOF01000034">
    <property type="protein sequence ID" value="GGK03086.1"/>
    <property type="molecule type" value="Genomic_DNA"/>
</dbReference>
<dbReference type="Gene3D" id="3.40.50.300">
    <property type="entry name" value="P-loop containing nucleotide triphosphate hydrolases"/>
    <property type="match status" value="1"/>
</dbReference>
<proteinExistence type="predicted"/>
<reference evidence="1" key="2">
    <citation type="submission" date="2020-09" db="EMBL/GenBank/DDBJ databases">
        <authorList>
            <person name="Sun Q."/>
            <person name="Ohkuma M."/>
        </authorList>
    </citation>
    <scope>NUCLEOTIDE SEQUENCE</scope>
    <source>
        <strain evidence="1">JCM 14719</strain>
    </source>
</reference>
<organism evidence="1 2">
    <name type="scientific">Calditerricola satsumensis</name>
    <dbReference type="NCBI Taxonomy" id="373054"/>
    <lineage>
        <taxon>Bacteria</taxon>
        <taxon>Bacillati</taxon>
        <taxon>Bacillota</taxon>
        <taxon>Bacilli</taxon>
        <taxon>Bacillales</taxon>
        <taxon>Bacillaceae</taxon>
        <taxon>Calditerricola</taxon>
    </lineage>
</organism>
<reference evidence="1" key="1">
    <citation type="journal article" date="2014" name="Int. J. Syst. Evol. Microbiol.">
        <title>Complete genome sequence of Corynebacterium casei LMG S-19264T (=DSM 44701T), isolated from a smear-ripened cheese.</title>
        <authorList>
            <consortium name="US DOE Joint Genome Institute (JGI-PGF)"/>
            <person name="Walter F."/>
            <person name="Albersmeier A."/>
            <person name="Kalinowski J."/>
            <person name="Ruckert C."/>
        </authorList>
    </citation>
    <scope>NUCLEOTIDE SEQUENCE</scope>
    <source>
        <strain evidence="1">JCM 14719</strain>
    </source>
</reference>
<name>A0A8J3BEL7_9BACI</name>
<comment type="caution">
    <text evidence="1">The sequence shown here is derived from an EMBL/GenBank/DDBJ whole genome shotgun (WGS) entry which is preliminary data.</text>
</comment>
<dbReference type="GO" id="GO:0009236">
    <property type="term" value="P:cobalamin biosynthetic process"/>
    <property type="evidence" value="ECO:0007669"/>
    <property type="project" value="InterPro"/>
</dbReference>
<evidence type="ECO:0000313" key="1">
    <source>
        <dbReference type="EMBL" id="GGK03086.1"/>
    </source>
</evidence>
<dbReference type="AlphaFoldDB" id="A0A8J3BEL7"/>
<dbReference type="PIRSF" id="PIRSF015617">
    <property type="entry name" value="Adensltrnsf_CobA"/>
    <property type="match status" value="1"/>
</dbReference>
<dbReference type="SUPFAM" id="SSF52540">
    <property type="entry name" value="P-loop containing nucleoside triphosphate hydrolases"/>
    <property type="match status" value="1"/>
</dbReference>
<dbReference type="Proteomes" id="UP000637720">
    <property type="component" value="Unassembled WGS sequence"/>
</dbReference>
<keyword evidence="2" id="KW-1185">Reference proteome</keyword>
<dbReference type="InterPro" id="IPR027417">
    <property type="entry name" value="P-loop_NTPase"/>
</dbReference>
<evidence type="ECO:0000313" key="2">
    <source>
        <dbReference type="Proteomes" id="UP000637720"/>
    </source>
</evidence>
<dbReference type="Pfam" id="PF02572">
    <property type="entry name" value="CobA_CobO_BtuR"/>
    <property type="match status" value="1"/>
</dbReference>